<proteinExistence type="predicted"/>
<dbReference type="InterPro" id="IPR052592">
    <property type="entry name" value="LRR-RLK"/>
</dbReference>
<dbReference type="GO" id="GO:0005930">
    <property type="term" value="C:axoneme"/>
    <property type="evidence" value="ECO:0007669"/>
    <property type="project" value="UniProtKB-SubCell"/>
</dbReference>
<dbReference type="KEGG" id="mng:MNEG_15073"/>
<sequence>MEDLALYNNAFTGPLPASWGSFKALRDLRLSNNQLQGSIPPSWGAVPITNLRLYDNPGLVGCLPRGLERFQGAADFCLATGL</sequence>
<comment type="subcellular location">
    <subcellularLocation>
        <location evidence="1">Cytoplasm</location>
        <location evidence="1">Cytoskeleton</location>
        <location evidence="1">Cilium axoneme</location>
    </subcellularLocation>
</comment>
<keyword evidence="3" id="KW-1185">Reference proteome</keyword>
<feature type="non-terminal residue" evidence="2">
    <location>
        <position position="82"/>
    </location>
</feature>
<dbReference type="GeneID" id="25732698"/>
<dbReference type="Proteomes" id="UP000054498">
    <property type="component" value="Unassembled WGS sequence"/>
</dbReference>
<dbReference type="RefSeq" id="XP_013891910.1">
    <property type="nucleotide sequence ID" value="XM_014036456.1"/>
</dbReference>
<dbReference type="Gene3D" id="3.80.10.10">
    <property type="entry name" value="Ribonuclease Inhibitor"/>
    <property type="match status" value="1"/>
</dbReference>
<accession>A0A0D2MC83</accession>
<evidence type="ECO:0000313" key="3">
    <source>
        <dbReference type="Proteomes" id="UP000054498"/>
    </source>
</evidence>
<dbReference type="SUPFAM" id="SSF52058">
    <property type="entry name" value="L domain-like"/>
    <property type="match status" value="1"/>
</dbReference>
<dbReference type="Pfam" id="PF00560">
    <property type="entry name" value="LRR_1"/>
    <property type="match status" value="1"/>
</dbReference>
<organism evidence="2 3">
    <name type="scientific">Monoraphidium neglectum</name>
    <dbReference type="NCBI Taxonomy" id="145388"/>
    <lineage>
        <taxon>Eukaryota</taxon>
        <taxon>Viridiplantae</taxon>
        <taxon>Chlorophyta</taxon>
        <taxon>core chlorophytes</taxon>
        <taxon>Chlorophyceae</taxon>
        <taxon>CS clade</taxon>
        <taxon>Sphaeropleales</taxon>
        <taxon>Selenastraceae</taxon>
        <taxon>Monoraphidium</taxon>
    </lineage>
</organism>
<dbReference type="InterPro" id="IPR032675">
    <property type="entry name" value="LRR_dom_sf"/>
</dbReference>
<name>A0A0D2MC83_9CHLO</name>
<evidence type="ECO:0000256" key="1">
    <source>
        <dbReference type="ARBA" id="ARBA00004430"/>
    </source>
</evidence>
<dbReference type="InterPro" id="IPR001611">
    <property type="entry name" value="Leu-rich_rpt"/>
</dbReference>
<dbReference type="OrthoDB" id="513182at2759"/>
<dbReference type="AlphaFoldDB" id="A0A0D2MC83"/>
<gene>
    <name evidence="2" type="ORF">MNEG_15073</name>
</gene>
<reference evidence="2 3" key="1">
    <citation type="journal article" date="2013" name="BMC Genomics">
        <title>Reconstruction of the lipid metabolism for the microalga Monoraphidium neglectum from its genome sequence reveals characteristics suitable for biofuel production.</title>
        <authorList>
            <person name="Bogen C."/>
            <person name="Al-Dilaimi A."/>
            <person name="Albersmeier A."/>
            <person name="Wichmann J."/>
            <person name="Grundmann M."/>
            <person name="Rupp O."/>
            <person name="Lauersen K.J."/>
            <person name="Blifernez-Klassen O."/>
            <person name="Kalinowski J."/>
            <person name="Goesmann A."/>
            <person name="Mussgnug J.H."/>
            <person name="Kruse O."/>
        </authorList>
    </citation>
    <scope>NUCLEOTIDE SEQUENCE [LARGE SCALE GENOMIC DNA]</scope>
    <source>
        <strain evidence="2 3">SAG 48.87</strain>
    </source>
</reference>
<dbReference type="PANTHER" id="PTHR48054">
    <property type="entry name" value="RECEPTOR KINASE-LIKE PROTEIN XA21"/>
    <property type="match status" value="1"/>
</dbReference>
<protein>
    <submittedName>
        <fullName evidence="2">Uncharacterized protein</fullName>
    </submittedName>
</protein>
<evidence type="ECO:0000313" key="2">
    <source>
        <dbReference type="EMBL" id="KIY92890.1"/>
    </source>
</evidence>
<dbReference type="EMBL" id="KK105221">
    <property type="protein sequence ID" value="KIY92890.1"/>
    <property type="molecule type" value="Genomic_DNA"/>
</dbReference>